<evidence type="ECO:0000313" key="2">
    <source>
        <dbReference type="Proteomes" id="UP000331127"/>
    </source>
</evidence>
<name>A0A5M3X6J3_9ACTN</name>
<comment type="caution">
    <text evidence="1">The sequence shown here is derived from an EMBL/GenBank/DDBJ whole genome shotgun (WGS) entry which is preliminary data.</text>
</comment>
<gene>
    <name evidence="1" type="ORF">Amac_080800</name>
</gene>
<accession>A0A5M3X6J3</accession>
<reference evidence="1 2" key="1">
    <citation type="submission" date="2019-10" db="EMBL/GenBank/DDBJ databases">
        <title>Whole genome shotgun sequence of Acrocarpospora macrocephala NBRC 16266.</title>
        <authorList>
            <person name="Ichikawa N."/>
            <person name="Kimura A."/>
            <person name="Kitahashi Y."/>
            <person name="Komaki H."/>
            <person name="Oguchi A."/>
        </authorList>
    </citation>
    <scope>NUCLEOTIDE SEQUENCE [LARGE SCALE GENOMIC DNA]</scope>
    <source>
        <strain evidence="1 2">NBRC 16266</strain>
    </source>
</reference>
<dbReference type="RefSeq" id="WP_155359657.1">
    <property type="nucleotide sequence ID" value="NZ_BAAAHL010000049.1"/>
</dbReference>
<proteinExistence type="predicted"/>
<protein>
    <recommendedName>
        <fullName evidence="3">RHIM domain-containing protein</fullName>
    </recommendedName>
</protein>
<dbReference type="EMBL" id="BLAE01000060">
    <property type="protein sequence ID" value="GES14483.1"/>
    <property type="molecule type" value="Genomic_DNA"/>
</dbReference>
<evidence type="ECO:0008006" key="3">
    <source>
        <dbReference type="Google" id="ProtNLM"/>
    </source>
</evidence>
<organism evidence="1 2">
    <name type="scientific">Acrocarpospora macrocephala</name>
    <dbReference type="NCBI Taxonomy" id="150177"/>
    <lineage>
        <taxon>Bacteria</taxon>
        <taxon>Bacillati</taxon>
        <taxon>Actinomycetota</taxon>
        <taxon>Actinomycetes</taxon>
        <taxon>Streptosporangiales</taxon>
        <taxon>Streptosporangiaceae</taxon>
        <taxon>Acrocarpospora</taxon>
    </lineage>
</organism>
<evidence type="ECO:0000313" key="1">
    <source>
        <dbReference type="EMBL" id="GES14483.1"/>
    </source>
</evidence>
<dbReference type="AlphaFoldDB" id="A0A5M3X6J3"/>
<sequence length="112" mass="11478">MDPVTLILEALAAGAAAGVTAGVTDAYTGLKNLLVRRFGDDPALEDAGQDPDLLRELLGGLGDDPEVLRAASAVLESADPQGAAAGKYTVTVYGSKGVTIGDHNQITQHFTE</sequence>
<keyword evidence="2" id="KW-1185">Reference proteome</keyword>
<dbReference type="Proteomes" id="UP000331127">
    <property type="component" value="Unassembled WGS sequence"/>
</dbReference>